<dbReference type="GO" id="GO:0008270">
    <property type="term" value="F:zinc ion binding"/>
    <property type="evidence" value="ECO:0007669"/>
    <property type="project" value="InterPro"/>
</dbReference>
<protein>
    <submittedName>
        <fullName evidence="4">DUF222 domain-containing protein</fullName>
    </submittedName>
</protein>
<dbReference type="EMBL" id="WLZY01000008">
    <property type="protein sequence ID" value="NDL59678.1"/>
    <property type="molecule type" value="Genomic_DNA"/>
</dbReference>
<sequence length="494" mass="52937">MRLLAEADTRDLGRRLGASSTTAWVRDALNVRPGTAKSSVDLAHRLSPPVPAEDFAANPAAGANATRSMPATYAALIAGEVSTDHATVISRTMAQLPPDVAAEDATRAEEDLAAFAREHDPATLQRLATHLLHLLAGESLEEREERARRKRQLRLVDLGDGTVRISGLLSNEDAATVRTALDPLAAPQPAADGERDPRTAEQRHADALVELCRRFLAGGDLPTRHGHPTQLLLLANLTTLLRQQAAAEEGDGHSCVHTGCGTPDNSSTGNAHTDDTGDNATTHGATADDANLNGAGDINNNASSAGVKANLGRGDRAGLHIVDVNSTCGHKPRRWLQDTWARRFGVAPAELSWGGPVSTEAARRLACDAAVTAVLVDQHGIPLRVGRAERGVTPGIWTALVARDRGCVFPGCTRPPEWCQAHHLKHWVDGGPTDLDNLVLLCGYHHRVIHHGGWDVRLGAHGHPEFLPPPWVDPRRAPRRNTKPRHHLQPPPDT</sequence>
<feature type="region of interest" description="Disordered" evidence="2">
    <location>
        <begin position="262"/>
        <end position="288"/>
    </location>
</feature>
<organism evidence="4 5">
    <name type="scientific">Phytoactinopolyspora mesophila</name>
    <dbReference type="NCBI Taxonomy" id="2650750"/>
    <lineage>
        <taxon>Bacteria</taxon>
        <taxon>Bacillati</taxon>
        <taxon>Actinomycetota</taxon>
        <taxon>Actinomycetes</taxon>
        <taxon>Jiangellales</taxon>
        <taxon>Jiangellaceae</taxon>
        <taxon>Phytoactinopolyspora</taxon>
    </lineage>
</organism>
<evidence type="ECO:0000259" key="3">
    <source>
        <dbReference type="SMART" id="SM00507"/>
    </source>
</evidence>
<dbReference type="GO" id="GO:0003676">
    <property type="term" value="F:nucleic acid binding"/>
    <property type="evidence" value="ECO:0007669"/>
    <property type="project" value="InterPro"/>
</dbReference>
<comment type="caution">
    <text evidence="4">The sequence shown here is derived from an EMBL/GenBank/DDBJ whole genome shotgun (WGS) entry which is preliminary data.</text>
</comment>
<evidence type="ECO:0000313" key="4">
    <source>
        <dbReference type="EMBL" id="NDL59678.1"/>
    </source>
</evidence>
<name>A0A7K3MB96_9ACTN</name>
<dbReference type="InterPro" id="IPR003870">
    <property type="entry name" value="DUF222"/>
</dbReference>
<dbReference type="Pfam" id="PF01844">
    <property type="entry name" value="HNH"/>
    <property type="match status" value="1"/>
</dbReference>
<dbReference type="CDD" id="cd00085">
    <property type="entry name" value="HNHc"/>
    <property type="match status" value="1"/>
</dbReference>
<dbReference type="Gene3D" id="1.10.30.50">
    <property type="match status" value="1"/>
</dbReference>
<dbReference type="AlphaFoldDB" id="A0A7K3MB96"/>
<feature type="domain" description="HNH nuclease" evidence="3">
    <location>
        <begin position="395"/>
        <end position="447"/>
    </location>
</feature>
<gene>
    <name evidence="4" type="ORF">F7O44_21635</name>
</gene>
<dbReference type="Proteomes" id="UP000460435">
    <property type="component" value="Unassembled WGS sequence"/>
</dbReference>
<dbReference type="Pfam" id="PF02720">
    <property type="entry name" value="DUF222"/>
    <property type="match status" value="1"/>
</dbReference>
<evidence type="ECO:0000256" key="1">
    <source>
        <dbReference type="ARBA" id="ARBA00023450"/>
    </source>
</evidence>
<comment type="similarity">
    <text evidence="1">Belongs to the Rv1128c/1148c/1588c/1702c/1945/3466 family.</text>
</comment>
<accession>A0A7K3MB96</accession>
<dbReference type="InterPro" id="IPR002711">
    <property type="entry name" value="HNH"/>
</dbReference>
<proteinExistence type="inferred from homology"/>
<dbReference type="SMART" id="SM00507">
    <property type="entry name" value="HNHc"/>
    <property type="match status" value="1"/>
</dbReference>
<evidence type="ECO:0000313" key="5">
    <source>
        <dbReference type="Proteomes" id="UP000460435"/>
    </source>
</evidence>
<dbReference type="InterPro" id="IPR003615">
    <property type="entry name" value="HNH_nuc"/>
</dbReference>
<evidence type="ECO:0000256" key="2">
    <source>
        <dbReference type="SAM" id="MobiDB-lite"/>
    </source>
</evidence>
<dbReference type="GO" id="GO:0004519">
    <property type="term" value="F:endonuclease activity"/>
    <property type="evidence" value="ECO:0007669"/>
    <property type="project" value="InterPro"/>
</dbReference>
<feature type="region of interest" description="Disordered" evidence="2">
    <location>
        <begin position="467"/>
        <end position="494"/>
    </location>
</feature>
<reference evidence="4 5" key="1">
    <citation type="submission" date="2019-11" db="EMBL/GenBank/DDBJ databases">
        <authorList>
            <person name="Li X.-J."/>
            <person name="Feng X.-M."/>
        </authorList>
    </citation>
    <scope>NUCLEOTIDE SEQUENCE [LARGE SCALE GENOMIC DNA]</scope>
    <source>
        <strain evidence="4 5">XMNu-373</strain>
    </source>
</reference>
<feature type="compositionally biased region" description="Basic residues" evidence="2">
    <location>
        <begin position="477"/>
        <end position="488"/>
    </location>
</feature>
<keyword evidence="5" id="KW-1185">Reference proteome</keyword>